<accession>A0A067MAM9</accession>
<dbReference type="InterPro" id="IPR018490">
    <property type="entry name" value="cNMP-bd_dom_sf"/>
</dbReference>
<dbReference type="PANTHER" id="PTHR11635">
    <property type="entry name" value="CAMP-DEPENDENT PROTEIN KINASE REGULATORY CHAIN"/>
    <property type="match status" value="1"/>
</dbReference>
<dbReference type="GO" id="GO:0034236">
    <property type="term" value="F:protein kinase A catalytic subunit binding"/>
    <property type="evidence" value="ECO:0007669"/>
    <property type="project" value="TreeGrafter"/>
</dbReference>
<name>A0A067MAM9_BOTB1</name>
<feature type="domain" description="Cyclic nucleotide-binding" evidence="1">
    <location>
        <begin position="66"/>
        <end position="195"/>
    </location>
</feature>
<dbReference type="Gene3D" id="2.60.120.10">
    <property type="entry name" value="Jelly Rolls"/>
    <property type="match status" value="2"/>
</dbReference>
<evidence type="ECO:0000313" key="3">
    <source>
        <dbReference type="Proteomes" id="UP000027195"/>
    </source>
</evidence>
<dbReference type="Proteomes" id="UP000027195">
    <property type="component" value="Unassembled WGS sequence"/>
</dbReference>
<protein>
    <recommendedName>
        <fullName evidence="1">Cyclic nucleotide-binding domain-containing protein</fullName>
    </recommendedName>
</protein>
<evidence type="ECO:0000259" key="1">
    <source>
        <dbReference type="PROSITE" id="PS50042"/>
    </source>
</evidence>
<dbReference type="CDD" id="cd00038">
    <property type="entry name" value="CAP_ED"/>
    <property type="match status" value="1"/>
</dbReference>
<dbReference type="InParanoid" id="A0A067MAM9"/>
<dbReference type="InterPro" id="IPR050503">
    <property type="entry name" value="cAMP-dep_PK_reg_su-like"/>
</dbReference>
<sequence length="370" mass="40901">MTSTPYEFDNGITVSEAQTPGLSPHPAERLSSITYCNDPNDCPLPYFEKTPEQLKFLEAAVARSYPFLSCAPEVQRDLLLAMHEVKAAKGHILVTQGGELDGLFVVVSGSVSSYFRRPEYYTTTPDEHPIYGKKEETYAAGTAFGELMSSEFAWFTTLVADTDCTLWTIGLTLSMTVRAVSEYRMKKMYEKLIRELPVFEALDDAECAHLSTRVHVQRFKDGEQAAWQGNGSRTLHIVAGGRAVLSRCVNGVDGEVREVVGELRKGDYYGVEELLYGAPAAVAIHAMTRETDRGYGPDSDASPVALHLISIEAFSINKSMHSRMIRDRKKRAKAAKPPRRSPALPAIFATIAHTTRLSVFQKSRRVAVAA</sequence>
<dbReference type="Pfam" id="PF00027">
    <property type="entry name" value="cNMP_binding"/>
    <property type="match status" value="1"/>
</dbReference>
<dbReference type="PANTHER" id="PTHR11635:SF152">
    <property type="entry name" value="CAMP-DEPENDENT PROTEIN KINASE TYPE I REGULATORY SUBUNIT-RELATED"/>
    <property type="match status" value="1"/>
</dbReference>
<organism evidence="2 3">
    <name type="scientific">Botryobasidium botryosum (strain FD-172 SS1)</name>
    <dbReference type="NCBI Taxonomy" id="930990"/>
    <lineage>
        <taxon>Eukaryota</taxon>
        <taxon>Fungi</taxon>
        <taxon>Dikarya</taxon>
        <taxon>Basidiomycota</taxon>
        <taxon>Agaricomycotina</taxon>
        <taxon>Agaricomycetes</taxon>
        <taxon>Cantharellales</taxon>
        <taxon>Botryobasidiaceae</taxon>
        <taxon>Botryobasidium</taxon>
    </lineage>
</organism>
<gene>
    <name evidence="2" type="ORF">BOTBODRAFT_179528</name>
</gene>
<dbReference type="GO" id="GO:0005829">
    <property type="term" value="C:cytosol"/>
    <property type="evidence" value="ECO:0007669"/>
    <property type="project" value="TreeGrafter"/>
</dbReference>
<reference evidence="3" key="1">
    <citation type="journal article" date="2014" name="Proc. Natl. Acad. Sci. U.S.A.">
        <title>Extensive sampling of basidiomycete genomes demonstrates inadequacy of the white-rot/brown-rot paradigm for wood decay fungi.</title>
        <authorList>
            <person name="Riley R."/>
            <person name="Salamov A.A."/>
            <person name="Brown D.W."/>
            <person name="Nagy L.G."/>
            <person name="Floudas D."/>
            <person name="Held B.W."/>
            <person name="Levasseur A."/>
            <person name="Lombard V."/>
            <person name="Morin E."/>
            <person name="Otillar R."/>
            <person name="Lindquist E.A."/>
            <person name="Sun H."/>
            <person name="LaButti K.M."/>
            <person name="Schmutz J."/>
            <person name="Jabbour D."/>
            <person name="Luo H."/>
            <person name="Baker S.E."/>
            <person name="Pisabarro A.G."/>
            <person name="Walton J.D."/>
            <person name="Blanchette R.A."/>
            <person name="Henrissat B."/>
            <person name="Martin F."/>
            <person name="Cullen D."/>
            <person name="Hibbett D.S."/>
            <person name="Grigoriev I.V."/>
        </authorList>
    </citation>
    <scope>NUCLEOTIDE SEQUENCE [LARGE SCALE GENOMIC DNA]</scope>
    <source>
        <strain evidence="3">FD-172 SS1</strain>
    </source>
</reference>
<dbReference type="InterPro" id="IPR000595">
    <property type="entry name" value="cNMP-bd_dom"/>
</dbReference>
<dbReference type="EMBL" id="KL198085">
    <property type="protein sequence ID" value="KDQ08897.1"/>
    <property type="molecule type" value="Genomic_DNA"/>
</dbReference>
<dbReference type="InterPro" id="IPR014710">
    <property type="entry name" value="RmlC-like_jellyroll"/>
</dbReference>
<dbReference type="STRING" id="930990.A0A067MAM9"/>
<feature type="domain" description="Cyclic nucleotide-binding" evidence="1">
    <location>
        <begin position="198"/>
        <end position="288"/>
    </location>
</feature>
<dbReference type="SUPFAM" id="SSF51206">
    <property type="entry name" value="cAMP-binding domain-like"/>
    <property type="match status" value="2"/>
</dbReference>
<dbReference type="GO" id="GO:0005952">
    <property type="term" value="C:cAMP-dependent protein kinase complex"/>
    <property type="evidence" value="ECO:0007669"/>
    <property type="project" value="InterPro"/>
</dbReference>
<dbReference type="HOGENOM" id="CLU_748011_0_0_1"/>
<dbReference type="OrthoDB" id="417078at2759"/>
<proteinExistence type="predicted"/>
<dbReference type="AlphaFoldDB" id="A0A067MAM9"/>
<keyword evidence="3" id="KW-1185">Reference proteome</keyword>
<dbReference type="PROSITE" id="PS50042">
    <property type="entry name" value="CNMP_BINDING_3"/>
    <property type="match status" value="2"/>
</dbReference>
<evidence type="ECO:0000313" key="2">
    <source>
        <dbReference type="EMBL" id="KDQ08897.1"/>
    </source>
</evidence>
<dbReference type="SMART" id="SM00100">
    <property type="entry name" value="cNMP"/>
    <property type="match status" value="2"/>
</dbReference>
<dbReference type="GO" id="GO:0030552">
    <property type="term" value="F:cAMP binding"/>
    <property type="evidence" value="ECO:0007669"/>
    <property type="project" value="TreeGrafter"/>
</dbReference>
<dbReference type="GO" id="GO:0004862">
    <property type="term" value="F:cAMP-dependent protein kinase inhibitor activity"/>
    <property type="evidence" value="ECO:0007669"/>
    <property type="project" value="TreeGrafter"/>
</dbReference>